<dbReference type="Pfam" id="PF00696">
    <property type="entry name" value="AA_kinase"/>
    <property type="match status" value="1"/>
</dbReference>
<gene>
    <name evidence="12" type="ORF">BT67DRAFT_455477</name>
</gene>
<evidence type="ECO:0000313" key="12">
    <source>
        <dbReference type="EMBL" id="KAK4135497.1"/>
    </source>
</evidence>
<dbReference type="InterPro" id="IPR011529">
    <property type="entry name" value="Glu_5kinase"/>
</dbReference>
<dbReference type="GO" id="GO:0005524">
    <property type="term" value="F:ATP binding"/>
    <property type="evidence" value="ECO:0007669"/>
    <property type="project" value="UniProtKB-KW"/>
</dbReference>
<dbReference type="FunFam" id="3.40.1160.10:FF:000020">
    <property type="entry name" value="Glutamate 5-kinase"/>
    <property type="match status" value="1"/>
</dbReference>
<reference evidence="12" key="1">
    <citation type="journal article" date="2023" name="Mol. Phylogenet. Evol.">
        <title>Genome-scale phylogeny and comparative genomics of the fungal order Sordariales.</title>
        <authorList>
            <person name="Hensen N."/>
            <person name="Bonometti L."/>
            <person name="Westerberg I."/>
            <person name="Brannstrom I.O."/>
            <person name="Guillou S."/>
            <person name="Cros-Aarteil S."/>
            <person name="Calhoun S."/>
            <person name="Haridas S."/>
            <person name="Kuo A."/>
            <person name="Mondo S."/>
            <person name="Pangilinan J."/>
            <person name="Riley R."/>
            <person name="LaButti K."/>
            <person name="Andreopoulos B."/>
            <person name="Lipzen A."/>
            <person name="Chen C."/>
            <person name="Yan M."/>
            <person name="Daum C."/>
            <person name="Ng V."/>
            <person name="Clum A."/>
            <person name="Steindorff A."/>
            <person name="Ohm R.A."/>
            <person name="Martin F."/>
            <person name="Silar P."/>
            <person name="Natvig D.O."/>
            <person name="Lalanne C."/>
            <person name="Gautier V."/>
            <person name="Ament-Velasquez S.L."/>
            <person name="Kruys A."/>
            <person name="Hutchinson M.I."/>
            <person name="Powell A.J."/>
            <person name="Barry K."/>
            <person name="Miller A.N."/>
            <person name="Grigoriev I.V."/>
            <person name="Debuchy R."/>
            <person name="Gladieux P."/>
            <person name="Hiltunen Thoren M."/>
            <person name="Johannesson H."/>
        </authorList>
    </citation>
    <scope>NUCLEOTIDE SEQUENCE</scope>
    <source>
        <strain evidence="12">CBS 123565</strain>
    </source>
</reference>
<comment type="subcellular location">
    <subcellularLocation>
        <location evidence="1">Cytoplasm</location>
    </subcellularLocation>
</comment>
<evidence type="ECO:0000256" key="10">
    <source>
        <dbReference type="SAM" id="MobiDB-lite"/>
    </source>
</evidence>
<name>A0AAN6ULY5_9PEZI</name>
<dbReference type="SUPFAM" id="SSF53633">
    <property type="entry name" value="Carbamate kinase-like"/>
    <property type="match status" value="1"/>
</dbReference>
<dbReference type="EMBL" id="MU853406">
    <property type="protein sequence ID" value="KAK4135497.1"/>
    <property type="molecule type" value="Genomic_DNA"/>
</dbReference>
<feature type="compositionally biased region" description="Low complexity" evidence="10">
    <location>
        <begin position="256"/>
        <end position="267"/>
    </location>
</feature>
<dbReference type="InterPro" id="IPR015947">
    <property type="entry name" value="PUA-like_sf"/>
</dbReference>
<reference evidence="12" key="2">
    <citation type="submission" date="2023-05" db="EMBL/GenBank/DDBJ databases">
        <authorList>
            <consortium name="Lawrence Berkeley National Laboratory"/>
            <person name="Steindorff A."/>
            <person name="Hensen N."/>
            <person name="Bonometti L."/>
            <person name="Westerberg I."/>
            <person name="Brannstrom I.O."/>
            <person name="Guillou S."/>
            <person name="Cros-Aarteil S."/>
            <person name="Calhoun S."/>
            <person name="Haridas S."/>
            <person name="Kuo A."/>
            <person name="Mondo S."/>
            <person name="Pangilinan J."/>
            <person name="Riley R."/>
            <person name="Labutti K."/>
            <person name="Andreopoulos B."/>
            <person name="Lipzen A."/>
            <person name="Chen C."/>
            <person name="Yanf M."/>
            <person name="Daum C."/>
            <person name="Ng V."/>
            <person name="Clum A."/>
            <person name="Ohm R."/>
            <person name="Martin F."/>
            <person name="Silar P."/>
            <person name="Natvig D."/>
            <person name="Lalanne C."/>
            <person name="Gautier V."/>
            <person name="Ament-Velasquez S.L."/>
            <person name="Kruys A."/>
            <person name="Hutchinson M.I."/>
            <person name="Powell A.J."/>
            <person name="Barry K."/>
            <person name="Miller A.N."/>
            <person name="Grigoriev I.V."/>
            <person name="Debuchy R."/>
            <person name="Gladieux P."/>
            <person name="Thoren M.H."/>
            <person name="Johannesson H."/>
        </authorList>
    </citation>
    <scope>NUCLEOTIDE SEQUENCE</scope>
    <source>
        <strain evidence="12">CBS 123565</strain>
    </source>
</reference>
<comment type="similarity">
    <text evidence="9">Belongs to the glutamate 5-kinase family.</text>
</comment>
<keyword evidence="4" id="KW-0641">Proline biosynthesis</keyword>
<dbReference type="PANTHER" id="PTHR43654:SF3">
    <property type="entry name" value="GLUTAMATE 5-KINASE"/>
    <property type="match status" value="1"/>
</dbReference>
<dbReference type="AlphaFoldDB" id="A0AAN6ULY5"/>
<dbReference type="Gene3D" id="2.30.130.10">
    <property type="entry name" value="PUA domain"/>
    <property type="match status" value="1"/>
</dbReference>
<evidence type="ECO:0000256" key="1">
    <source>
        <dbReference type="ARBA" id="ARBA00004496"/>
    </source>
</evidence>
<keyword evidence="13" id="KW-1185">Reference proteome</keyword>
<keyword evidence="7" id="KW-0418">Kinase</keyword>
<keyword evidence="3" id="KW-0028">Amino-acid biosynthesis</keyword>
<evidence type="ECO:0000256" key="3">
    <source>
        <dbReference type="ARBA" id="ARBA00022605"/>
    </source>
</evidence>
<dbReference type="Gene3D" id="3.40.1160.10">
    <property type="entry name" value="Acetylglutamate kinase-like"/>
    <property type="match status" value="2"/>
</dbReference>
<organism evidence="12 13">
    <name type="scientific">Trichocladium antarcticum</name>
    <dbReference type="NCBI Taxonomy" id="1450529"/>
    <lineage>
        <taxon>Eukaryota</taxon>
        <taxon>Fungi</taxon>
        <taxon>Dikarya</taxon>
        <taxon>Ascomycota</taxon>
        <taxon>Pezizomycotina</taxon>
        <taxon>Sordariomycetes</taxon>
        <taxon>Sordariomycetidae</taxon>
        <taxon>Sordariales</taxon>
        <taxon>Chaetomiaceae</taxon>
        <taxon>Trichocladium</taxon>
    </lineage>
</organism>
<dbReference type="PROSITE" id="PS50890">
    <property type="entry name" value="PUA"/>
    <property type="match status" value="1"/>
</dbReference>
<dbReference type="GO" id="GO:0003723">
    <property type="term" value="F:RNA binding"/>
    <property type="evidence" value="ECO:0007669"/>
    <property type="project" value="InterPro"/>
</dbReference>
<dbReference type="HAMAP" id="MF_00456">
    <property type="entry name" value="ProB"/>
    <property type="match status" value="1"/>
</dbReference>
<comment type="caution">
    <text evidence="12">The sequence shown here is derived from an EMBL/GenBank/DDBJ whole genome shotgun (WGS) entry which is preliminary data.</text>
</comment>
<keyword evidence="2" id="KW-0963">Cytoplasm</keyword>
<dbReference type="Pfam" id="PF01472">
    <property type="entry name" value="PUA"/>
    <property type="match status" value="1"/>
</dbReference>
<evidence type="ECO:0000256" key="2">
    <source>
        <dbReference type="ARBA" id="ARBA00022490"/>
    </source>
</evidence>
<dbReference type="PIRSF" id="PIRSF000729">
    <property type="entry name" value="GK"/>
    <property type="match status" value="1"/>
</dbReference>
<evidence type="ECO:0000256" key="7">
    <source>
        <dbReference type="ARBA" id="ARBA00022777"/>
    </source>
</evidence>
<dbReference type="PANTHER" id="PTHR43654">
    <property type="entry name" value="GLUTAMATE 5-KINASE"/>
    <property type="match status" value="1"/>
</dbReference>
<dbReference type="PRINTS" id="PR00474">
    <property type="entry name" value="GLU5KINASE"/>
</dbReference>
<dbReference type="InterPro" id="IPR001057">
    <property type="entry name" value="Glu/AcGlu_kinase"/>
</dbReference>
<dbReference type="PROSITE" id="PS00902">
    <property type="entry name" value="GLUTAMATE_5_KINASE"/>
    <property type="match status" value="1"/>
</dbReference>
<dbReference type="InterPro" id="IPR002478">
    <property type="entry name" value="PUA"/>
</dbReference>
<evidence type="ECO:0000256" key="5">
    <source>
        <dbReference type="ARBA" id="ARBA00022679"/>
    </source>
</evidence>
<dbReference type="SUPFAM" id="SSF88697">
    <property type="entry name" value="PUA domain-like"/>
    <property type="match status" value="1"/>
</dbReference>
<evidence type="ECO:0000256" key="6">
    <source>
        <dbReference type="ARBA" id="ARBA00022741"/>
    </source>
</evidence>
<dbReference type="InterPro" id="IPR019797">
    <property type="entry name" value="Glutamate_5-kinase_CS"/>
</dbReference>
<dbReference type="SMART" id="SM00359">
    <property type="entry name" value="PUA"/>
    <property type="match status" value="1"/>
</dbReference>
<evidence type="ECO:0000256" key="9">
    <source>
        <dbReference type="ARBA" id="ARBA00061601"/>
    </source>
</evidence>
<proteinExistence type="inferred from homology"/>
<feature type="region of interest" description="Disordered" evidence="10">
    <location>
        <begin position="255"/>
        <end position="307"/>
    </location>
</feature>
<feature type="domain" description="PUA" evidence="11">
    <location>
        <begin position="332"/>
        <end position="444"/>
    </location>
</feature>
<accession>A0AAN6ULY5</accession>
<dbReference type="GO" id="GO:0004349">
    <property type="term" value="F:glutamate 5-kinase activity"/>
    <property type="evidence" value="ECO:0007669"/>
    <property type="project" value="InterPro"/>
</dbReference>
<evidence type="ECO:0000256" key="4">
    <source>
        <dbReference type="ARBA" id="ARBA00022650"/>
    </source>
</evidence>
<keyword evidence="8" id="KW-0067">ATP-binding</keyword>
<dbReference type="CDD" id="cd04242">
    <property type="entry name" value="AAK_G5K_ProB"/>
    <property type="match status" value="1"/>
</dbReference>
<dbReference type="Proteomes" id="UP001304895">
    <property type="component" value="Unassembled WGS sequence"/>
</dbReference>
<dbReference type="InterPro" id="IPR041739">
    <property type="entry name" value="G5K_ProB"/>
</dbReference>
<keyword evidence="6" id="KW-0547">Nucleotide-binding</keyword>
<evidence type="ECO:0000256" key="8">
    <source>
        <dbReference type="ARBA" id="ARBA00022840"/>
    </source>
</evidence>
<dbReference type="InterPro" id="IPR036393">
    <property type="entry name" value="AceGlu_kinase-like_sf"/>
</dbReference>
<dbReference type="InterPro" id="IPR036974">
    <property type="entry name" value="PUA_sf"/>
</dbReference>
<dbReference type="CDD" id="cd21157">
    <property type="entry name" value="PUA_G5K"/>
    <property type="match status" value="1"/>
</dbReference>
<dbReference type="GO" id="GO:0005829">
    <property type="term" value="C:cytosol"/>
    <property type="evidence" value="ECO:0007669"/>
    <property type="project" value="TreeGrafter"/>
</dbReference>
<dbReference type="InterPro" id="IPR005715">
    <property type="entry name" value="Glu_5kinase/COase_Synthase"/>
</dbReference>
<protein>
    <submittedName>
        <fullName evidence="12">Glutamate 5-kinase</fullName>
    </submittedName>
</protein>
<evidence type="ECO:0000313" key="13">
    <source>
        <dbReference type="Proteomes" id="UP001304895"/>
    </source>
</evidence>
<feature type="compositionally biased region" description="Polar residues" evidence="10">
    <location>
        <begin position="268"/>
        <end position="285"/>
    </location>
</feature>
<evidence type="ECO:0000259" key="11">
    <source>
        <dbReference type="SMART" id="SM00359"/>
    </source>
</evidence>
<keyword evidence="5" id="KW-0808">Transferase</keyword>
<sequence>MRGPRPLGVVIKLGTSSIVDEKTHEPLLSILTSIVETAVKLRKDGHKVIIVSSGAIGVGLRRMDVEKRPKHISKLQALAAIGQCRLMSLWDGLFTHLRQPIAQILLTRSDIADRSRYLNAQRTIHELLDMGVIPIVNENDTLAVSEIKFGDNDTLSAITAAMLHADLLFLMTDVDCLYDKNPRTHPDAQPIEVVEDIGSLVADVSSAGSSLGTGGMSTKIVAARLATSAGVTTVITRSSNPGNIANIVAHIQANRSPPSHAAAKPAHNTPSCSSSSDTECATPTHDTPAATGPFRRTKTAARQTPLHTRFLPSAHPVRDRYFWILHGLRPHGTLYIDQGAYKALLDKAGLLPVGVVGVEGTFAQHEAVRLCVVDRAAIAARAAGLAAAAAAGADGVADGGVWEGAVEVGRALTNYSSAEVVRIRGRQSVEIERLLGYADSEYVAQRESISFFAGAAGVRPSRPVTPVREVVDSGRGIGRYEAEGAGCSRWE</sequence>
<dbReference type="FunFam" id="2.30.130.10:FF:000008">
    <property type="entry name" value="Glutamate 5-kinase"/>
    <property type="match status" value="1"/>
</dbReference>
<dbReference type="NCBIfam" id="TIGR01027">
    <property type="entry name" value="proB"/>
    <property type="match status" value="1"/>
</dbReference>
<dbReference type="GO" id="GO:1901607">
    <property type="term" value="P:alpha-amino acid biosynthetic process"/>
    <property type="evidence" value="ECO:0007669"/>
    <property type="project" value="UniProtKB-ARBA"/>
</dbReference>
<dbReference type="InterPro" id="IPR001048">
    <property type="entry name" value="Asp/Glu/Uridylate_kinase"/>
</dbReference>